<organism evidence="3 4">
    <name type="scientific">Halogranum amylolyticum</name>
    <dbReference type="NCBI Taxonomy" id="660520"/>
    <lineage>
        <taxon>Archaea</taxon>
        <taxon>Methanobacteriati</taxon>
        <taxon>Methanobacteriota</taxon>
        <taxon>Stenosarchaea group</taxon>
        <taxon>Halobacteria</taxon>
        <taxon>Halobacteriales</taxon>
        <taxon>Haloferacaceae</taxon>
    </lineage>
</organism>
<keyword evidence="4" id="KW-1185">Reference proteome</keyword>
<feature type="domain" description="DUF7282" evidence="2">
    <location>
        <begin position="399"/>
        <end position="514"/>
    </location>
</feature>
<dbReference type="Proteomes" id="UP000199126">
    <property type="component" value="Unassembled WGS sequence"/>
</dbReference>
<dbReference type="RefSeq" id="WP_089825283.1">
    <property type="nucleotide sequence ID" value="NZ_FODV01000007.1"/>
</dbReference>
<feature type="region of interest" description="Disordered" evidence="1">
    <location>
        <begin position="17"/>
        <end position="41"/>
    </location>
</feature>
<protein>
    <recommendedName>
        <fullName evidence="2">DUF7282 domain-containing protein</fullName>
    </recommendedName>
</protein>
<dbReference type="Pfam" id="PF23951">
    <property type="entry name" value="DUF7282"/>
    <property type="match status" value="1"/>
</dbReference>
<dbReference type="Gene3D" id="2.60.120.380">
    <property type="match status" value="3"/>
</dbReference>
<accession>A0A1H8TJE2</accession>
<evidence type="ECO:0000256" key="1">
    <source>
        <dbReference type="SAM" id="MobiDB-lite"/>
    </source>
</evidence>
<dbReference type="OrthoDB" id="239724at2157"/>
<name>A0A1H8TJE2_9EURY</name>
<evidence type="ECO:0000313" key="4">
    <source>
        <dbReference type="Proteomes" id="UP000199126"/>
    </source>
</evidence>
<dbReference type="AlphaFoldDB" id="A0A1H8TJE2"/>
<evidence type="ECO:0000259" key="2">
    <source>
        <dbReference type="Pfam" id="PF23951"/>
    </source>
</evidence>
<dbReference type="InterPro" id="IPR055706">
    <property type="entry name" value="Slg1/2_DUF7282"/>
</dbReference>
<reference evidence="4" key="1">
    <citation type="submission" date="2016-10" db="EMBL/GenBank/DDBJ databases">
        <authorList>
            <person name="Varghese N."/>
            <person name="Submissions S."/>
        </authorList>
    </citation>
    <scope>NUCLEOTIDE SEQUENCE [LARGE SCALE GENOMIC DNA]</scope>
    <source>
        <strain evidence="4">CGMCC 1.10121</strain>
    </source>
</reference>
<evidence type="ECO:0000313" key="3">
    <source>
        <dbReference type="EMBL" id="SEO91082.1"/>
    </source>
</evidence>
<proteinExistence type="predicted"/>
<dbReference type="EMBL" id="FODV01000007">
    <property type="protein sequence ID" value="SEO91082.1"/>
    <property type="molecule type" value="Genomic_DNA"/>
</dbReference>
<gene>
    <name evidence="3" type="ORF">SAMN04487948_107109</name>
</gene>
<sequence>MRRRDVIGGLFVLGTGGTDWVDTPPGGGAESGEGPEEARTISGGTTVEGTLGDGEELWYTVDLEKAETVSVVFRVCEDWTERRAAISVCAPDGTVLDSTEVPESDYPRVAIGGTVPETGTYAVRVASLEGQLPYSVLIDVADDDGNEPNDDRESATAIVPSEPVDGVVVGAESDWYVFDAEAGDGIELELTAHDLADNRDVEMALFDPTGDEIGETPRDRPFGAYSTVANFVDCTDLETAIGADVAERNGSYFVRVQGVDGSVRGFTDYTLVVETVDLGRDEPNEHRSTATPLTPDETIETTLAGYDHDWYRFDADEGDEITVDYEVTEFVDLFSREMTLYDPHHDVVDVEWPTTTAETTGSYSLHVAQSDEMGPKPFLEKEGYALTVSVDDGDSSETARVTFADQRSDGGCVIVDEVTLPEGGFVVLYDERPFTGDDGVLPNVRGVSSFLEAGSHERVEIGLDEPLAESRRLWAAVYHDSNGNREFDLVTTADRDKEWRYTTDEIQVMDDARVERR</sequence>